<organism evidence="1 2">
    <name type="scientific">Austropuccinia psidii MF-1</name>
    <dbReference type="NCBI Taxonomy" id="1389203"/>
    <lineage>
        <taxon>Eukaryota</taxon>
        <taxon>Fungi</taxon>
        <taxon>Dikarya</taxon>
        <taxon>Basidiomycota</taxon>
        <taxon>Pucciniomycotina</taxon>
        <taxon>Pucciniomycetes</taxon>
        <taxon>Pucciniales</taxon>
        <taxon>Sphaerophragmiaceae</taxon>
        <taxon>Austropuccinia</taxon>
    </lineage>
</organism>
<dbReference type="AlphaFoldDB" id="A0A9Q3I3P5"/>
<accession>A0A9Q3I3P5</accession>
<dbReference type="Proteomes" id="UP000765509">
    <property type="component" value="Unassembled WGS sequence"/>
</dbReference>
<proteinExistence type="predicted"/>
<sequence length="166" mass="18325">MMKAIPSGNGNWDPKQADRSVSLQLAWCPQVLICPSPLLGHHPMVTSVLDQRKVIIGQMKDGNGGRTFALALIITMCCHPWDSNAKLSLSSLTHFSSCNHTDSFSLCIEHNPLNSPREDSPVPHMPFKKTPWQPTPGLSGTQWSEDLLRATYSRPKSSLRFSTATT</sequence>
<dbReference type="EMBL" id="AVOT02032390">
    <property type="protein sequence ID" value="MBW0526137.1"/>
    <property type="molecule type" value="Genomic_DNA"/>
</dbReference>
<keyword evidence="2" id="KW-1185">Reference proteome</keyword>
<evidence type="ECO:0000313" key="1">
    <source>
        <dbReference type="EMBL" id="MBW0526137.1"/>
    </source>
</evidence>
<gene>
    <name evidence="1" type="ORF">O181_065852</name>
</gene>
<reference evidence="1" key="1">
    <citation type="submission" date="2021-03" db="EMBL/GenBank/DDBJ databases">
        <title>Draft genome sequence of rust myrtle Austropuccinia psidii MF-1, a brazilian biotype.</title>
        <authorList>
            <person name="Quecine M.C."/>
            <person name="Pachon D.M.R."/>
            <person name="Bonatelli M.L."/>
            <person name="Correr F.H."/>
            <person name="Franceschini L.M."/>
            <person name="Leite T.F."/>
            <person name="Margarido G.R.A."/>
            <person name="Almeida C.A."/>
            <person name="Ferrarezi J.A."/>
            <person name="Labate C.A."/>
        </authorList>
    </citation>
    <scope>NUCLEOTIDE SEQUENCE</scope>
    <source>
        <strain evidence="1">MF-1</strain>
    </source>
</reference>
<protein>
    <submittedName>
        <fullName evidence="1">Uncharacterized protein</fullName>
    </submittedName>
</protein>
<evidence type="ECO:0000313" key="2">
    <source>
        <dbReference type="Proteomes" id="UP000765509"/>
    </source>
</evidence>
<comment type="caution">
    <text evidence="1">The sequence shown here is derived from an EMBL/GenBank/DDBJ whole genome shotgun (WGS) entry which is preliminary data.</text>
</comment>
<name>A0A9Q3I3P5_9BASI</name>